<gene>
    <name evidence="2" type="ORF">NCTC12112_00508</name>
</gene>
<dbReference type="InterPro" id="IPR000119">
    <property type="entry name" value="Hist_DNA-bd"/>
</dbReference>
<dbReference type="SUPFAM" id="SSF47729">
    <property type="entry name" value="IHF-like DNA-binding proteins"/>
    <property type="match status" value="1"/>
</dbReference>
<keyword evidence="1" id="KW-0175">Coiled coil</keyword>
<dbReference type="EMBL" id="LS483487">
    <property type="protein sequence ID" value="SQJ00153.1"/>
    <property type="molecule type" value="Genomic_DNA"/>
</dbReference>
<dbReference type="RefSeq" id="WP_005978358.1">
    <property type="nucleotide sequence ID" value="NZ_CABKNW010000003.1"/>
</dbReference>
<dbReference type="InterPro" id="IPR010992">
    <property type="entry name" value="IHF-like_DNA-bd_dom_sf"/>
</dbReference>
<dbReference type="AlphaFoldDB" id="A0AAX2J8E7"/>
<dbReference type="Pfam" id="PF00216">
    <property type="entry name" value="Bac_DNA_binding"/>
    <property type="match status" value="1"/>
</dbReference>
<evidence type="ECO:0000256" key="1">
    <source>
        <dbReference type="SAM" id="Coils"/>
    </source>
</evidence>
<dbReference type="GeneID" id="78455099"/>
<dbReference type="Gene3D" id="4.10.520.10">
    <property type="entry name" value="IHF-like DNA-binding proteins"/>
    <property type="match status" value="1"/>
</dbReference>
<organism evidence="2 3">
    <name type="scientific">Fusobacterium ulcerans</name>
    <dbReference type="NCBI Taxonomy" id="861"/>
    <lineage>
        <taxon>Bacteria</taxon>
        <taxon>Fusobacteriati</taxon>
        <taxon>Fusobacteriota</taxon>
        <taxon>Fusobacteriia</taxon>
        <taxon>Fusobacteriales</taxon>
        <taxon>Fusobacteriaceae</taxon>
        <taxon>Fusobacterium</taxon>
    </lineage>
</organism>
<protein>
    <submittedName>
        <fullName evidence="2">Integration host factor subunit beta</fullName>
    </submittedName>
</protein>
<evidence type="ECO:0000313" key="2">
    <source>
        <dbReference type="EMBL" id="SQJ00153.1"/>
    </source>
</evidence>
<proteinExistence type="predicted"/>
<dbReference type="GO" id="GO:0030527">
    <property type="term" value="F:structural constituent of chromatin"/>
    <property type="evidence" value="ECO:0007669"/>
    <property type="project" value="InterPro"/>
</dbReference>
<name>A0AAX2J8E7_9FUSO</name>
<reference evidence="2 3" key="1">
    <citation type="submission" date="2018-06" db="EMBL/GenBank/DDBJ databases">
        <authorList>
            <consortium name="Pathogen Informatics"/>
            <person name="Doyle S."/>
        </authorList>
    </citation>
    <scope>NUCLEOTIDE SEQUENCE [LARGE SCALE GENOMIC DNA]</scope>
    <source>
        <strain evidence="2 3">NCTC12112</strain>
    </source>
</reference>
<dbReference type="Proteomes" id="UP000249008">
    <property type="component" value="Chromosome 1"/>
</dbReference>
<dbReference type="KEGG" id="ful:C4N20_09775"/>
<evidence type="ECO:0000313" key="3">
    <source>
        <dbReference type="Proteomes" id="UP000249008"/>
    </source>
</evidence>
<sequence>MNSKEFLHYYRKMSILKNQEVSLKEAEEDIEMMVESIAEAIAMENELKFKNKGKFILEDRKRKTVQNIHTGKKTKLPPKKIFKYIQPKSLNIPEEK</sequence>
<accession>A0AAX2J8E7</accession>
<dbReference type="GO" id="GO:0003677">
    <property type="term" value="F:DNA binding"/>
    <property type="evidence" value="ECO:0007669"/>
    <property type="project" value="InterPro"/>
</dbReference>
<feature type="coiled-coil region" evidence="1">
    <location>
        <begin position="16"/>
        <end position="43"/>
    </location>
</feature>